<dbReference type="PROSITE" id="PS50109">
    <property type="entry name" value="HIS_KIN"/>
    <property type="match status" value="1"/>
</dbReference>
<dbReference type="Pfam" id="PF00672">
    <property type="entry name" value="HAMP"/>
    <property type="match status" value="1"/>
</dbReference>
<evidence type="ECO:0000256" key="10">
    <source>
        <dbReference type="ARBA" id="ARBA00023012"/>
    </source>
</evidence>
<dbReference type="InterPro" id="IPR005467">
    <property type="entry name" value="His_kinase_dom"/>
</dbReference>
<dbReference type="InterPro" id="IPR003594">
    <property type="entry name" value="HATPase_dom"/>
</dbReference>
<dbReference type="InterPro" id="IPR036097">
    <property type="entry name" value="HisK_dim/P_sf"/>
</dbReference>
<evidence type="ECO:0000313" key="17">
    <source>
        <dbReference type="Proteomes" id="UP000185736"/>
    </source>
</evidence>
<feature type="region of interest" description="Disordered" evidence="12">
    <location>
        <begin position="1"/>
        <end position="25"/>
    </location>
</feature>
<comment type="caution">
    <text evidence="16">The sequence shown here is derived from an EMBL/GenBank/DDBJ whole genome shotgun (WGS) entry which is preliminary data.</text>
</comment>
<keyword evidence="9 13" id="KW-1133">Transmembrane helix</keyword>
<gene>
    <name evidence="16" type="ORF">BKH32_04590</name>
</gene>
<feature type="domain" description="Histidine kinase" evidence="14">
    <location>
        <begin position="298"/>
        <end position="530"/>
    </location>
</feature>
<dbReference type="Pfam" id="PF00512">
    <property type="entry name" value="HisKA"/>
    <property type="match status" value="1"/>
</dbReference>
<evidence type="ECO:0000256" key="9">
    <source>
        <dbReference type="ARBA" id="ARBA00022989"/>
    </source>
</evidence>
<dbReference type="Proteomes" id="UP000185736">
    <property type="component" value="Unassembled WGS sequence"/>
</dbReference>
<dbReference type="AlphaFoldDB" id="A0A1Q8I220"/>
<keyword evidence="8 16" id="KW-0418">Kinase</keyword>
<keyword evidence="7 13" id="KW-0812">Transmembrane</keyword>
<protein>
    <recommendedName>
        <fullName evidence="4">histidine kinase</fullName>
        <ecNumber evidence="4">2.7.13.3</ecNumber>
    </recommendedName>
</protein>
<evidence type="ECO:0000256" key="11">
    <source>
        <dbReference type="ARBA" id="ARBA00023136"/>
    </source>
</evidence>
<dbReference type="PROSITE" id="PS50885">
    <property type="entry name" value="HAMP"/>
    <property type="match status" value="1"/>
</dbReference>
<dbReference type="Gene3D" id="6.10.340.10">
    <property type="match status" value="1"/>
</dbReference>
<evidence type="ECO:0000256" key="8">
    <source>
        <dbReference type="ARBA" id="ARBA00022777"/>
    </source>
</evidence>
<dbReference type="GO" id="GO:0000155">
    <property type="term" value="F:phosphorelay sensor kinase activity"/>
    <property type="evidence" value="ECO:0007669"/>
    <property type="project" value="InterPro"/>
</dbReference>
<dbReference type="InterPro" id="IPR004358">
    <property type="entry name" value="Sig_transdc_His_kin-like_C"/>
</dbReference>
<dbReference type="PANTHER" id="PTHR45436:SF5">
    <property type="entry name" value="SENSOR HISTIDINE KINASE TRCS"/>
    <property type="match status" value="1"/>
</dbReference>
<dbReference type="InterPro" id="IPR003661">
    <property type="entry name" value="HisK_dim/P_dom"/>
</dbReference>
<evidence type="ECO:0000256" key="4">
    <source>
        <dbReference type="ARBA" id="ARBA00012438"/>
    </source>
</evidence>
<comment type="subcellular location">
    <subcellularLocation>
        <location evidence="3">Cell membrane</location>
    </subcellularLocation>
</comment>
<keyword evidence="10" id="KW-0902">Two-component regulatory system</keyword>
<dbReference type="FunFam" id="3.30.565.10:FF:000006">
    <property type="entry name" value="Sensor histidine kinase WalK"/>
    <property type="match status" value="1"/>
</dbReference>
<evidence type="ECO:0000313" key="16">
    <source>
        <dbReference type="EMBL" id="OLL15158.1"/>
    </source>
</evidence>
<feature type="transmembrane region" description="Helical" evidence="13">
    <location>
        <begin position="207"/>
        <end position="228"/>
    </location>
</feature>
<feature type="compositionally biased region" description="Basic residues" evidence="12">
    <location>
        <begin position="16"/>
        <end position="25"/>
    </location>
</feature>
<dbReference type="SMART" id="SM00304">
    <property type="entry name" value="HAMP"/>
    <property type="match status" value="1"/>
</dbReference>
<dbReference type="Gene3D" id="1.10.287.130">
    <property type="match status" value="1"/>
</dbReference>
<dbReference type="RefSeq" id="WP_075248846.1">
    <property type="nucleotide sequence ID" value="NZ_MSGO01000015.1"/>
</dbReference>
<dbReference type="PRINTS" id="PR00344">
    <property type="entry name" value="BCTRLSENSOR"/>
</dbReference>
<dbReference type="GO" id="GO:0005886">
    <property type="term" value="C:plasma membrane"/>
    <property type="evidence" value="ECO:0007669"/>
    <property type="project" value="UniProtKB-SubCell"/>
</dbReference>
<dbReference type="InterPro" id="IPR050428">
    <property type="entry name" value="TCS_sensor_his_kinase"/>
</dbReference>
<keyword evidence="11 13" id="KW-0472">Membrane</keyword>
<evidence type="ECO:0000256" key="7">
    <source>
        <dbReference type="ARBA" id="ARBA00022692"/>
    </source>
</evidence>
<evidence type="ECO:0000256" key="1">
    <source>
        <dbReference type="ARBA" id="ARBA00000085"/>
    </source>
</evidence>
<dbReference type="SUPFAM" id="SSF47384">
    <property type="entry name" value="Homodimeric domain of signal transducing histidine kinase"/>
    <property type="match status" value="1"/>
</dbReference>
<dbReference type="FunFam" id="1.10.287.130:FF:000001">
    <property type="entry name" value="Two-component sensor histidine kinase"/>
    <property type="match status" value="1"/>
</dbReference>
<comment type="catalytic activity">
    <reaction evidence="1">
        <text>ATP + protein L-histidine = ADP + protein N-phospho-L-histidine.</text>
        <dbReference type="EC" id="2.7.13.3"/>
    </reaction>
</comment>
<sequence>MAAARGGSTRPAKSSGKQHRPIKRGRWHPITAIQRPWQAMPLRTRLTLMTTGLLAIGLIVVSFVVTSLLYSHMMGQIDSQLRTTSVAIGSQGLAQIREGGTSSTTFPSNYYVKAEYLDPSRNGEWISPDTAATYGRPQLKGLDYRRALAHADKNDFPITTVNSDQPGHQWRMITLLIRDQNTGEYTGAVALALPLSDVMETVERTRLVVALADVSIISVGAIFATYLVHRSFRSLRQIESVAARIAHGDLSARILVTEPRTTEVGSLQRAINTMLTQNESSFAAQVVAQERMTRFVSDASHELRTPLAAIRGYGELYRMGGVPANKTGEVMGRIETESNRMGRLVDDLLQLARIDEGREMSMEPVNLTSLAAGALSDMMVLAPERDCGLIPLDPRDEAAGKEAPSLQVIGDRDRLSQILTNLLGNVVRHTPSGTPVEIAIGMAPPRANPTAQPVVVVEVRDHGHGVPPEAAEKVFQRFYRSDTSRNRETGGSGLGLAIVLGIVAAHKGTVQMLQTPGGGATVHIELPPAPAW</sequence>
<feature type="transmembrane region" description="Helical" evidence="13">
    <location>
        <begin position="46"/>
        <end position="70"/>
    </location>
</feature>
<dbReference type="PANTHER" id="PTHR45436">
    <property type="entry name" value="SENSOR HISTIDINE KINASE YKOH"/>
    <property type="match status" value="1"/>
</dbReference>
<dbReference type="InterPro" id="IPR003660">
    <property type="entry name" value="HAMP_dom"/>
</dbReference>
<dbReference type="Gene3D" id="3.30.565.10">
    <property type="entry name" value="Histidine kinase-like ATPase, C-terminal domain"/>
    <property type="match status" value="1"/>
</dbReference>
<dbReference type="GO" id="GO:0005509">
    <property type="term" value="F:calcium ion binding"/>
    <property type="evidence" value="ECO:0007669"/>
    <property type="project" value="UniProtKB-ARBA"/>
</dbReference>
<feature type="domain" description="HAMP" evidence="15">
    <location>
        <begin position="229"/>
        <end position="283"/>
    </location>
</feature>
<name>A0A1Q8I220_9ACTO</name>
<dbReference type="InterPro" id="IPR036890">
    <property type="entry name" value="HATPase_C_sf"/>
</dbReference>
<dbReference type="EMBL" id="MSGO01000015">
    <property type="protein sequence ID" value="OLL15158.1"/>
    <property type="molecule type" value="Genomic_DNA"/>
</dbReference>
<dbReference type="Pfam" id="PF02518">
    <property type="entry name" value="HATPase_c"/>
    <property type="match status" value="1"/>
</dbReference>
<dbReference type="EC" id="2.7.13.3" evidence="4"/>
<dbReference type="CDD" id="cd06225">
    <property type="entry name" value="HAMP"/>
    <property type="match status" value="1"/>
</dbReference>
<reference evidence="16 17" key="1">
    <citation type="submission" date="2016-12" db="EMBL/GenBank/DDBJ databases">
        <title>Genomic comparison of strains in the 'Actinomyces naeslundii' group.</title>
        <authorList>
            <person name="Mughal S.R."/>
            <person name="Do T."/>
            <person name="Gilbert S.C."/>
            <person name="Witherden E.A."/>
            <person name="Didelot X."/>
            <person name="Beighton D."/>
        </authorList>
    </citation>
    <scope>NUCLEOTIDE SEQUENCE [LARGE SCALE GENOMIC DNA]</scope>
    <source>
        <strain evidence="16 17">S64C</strain>
    </source>
</reference>
<keyword evidence="6" id="KW-0808">Transferase</keyword>
<evidence type="ECO:0000256" key="6">
    <source>
        <dbReference type="ARBA" id="ARBA00022679"/>
    </source>
</evidence>
<evidence type="ECO:0000259" key="14">
    <source>
        <dbReference type="PROSITE" id="PS50109"/>
    </source>
</evidence>
<evidence type="ECO:0000256" key="2">
    <source>
        <dbReference type="ARBA" id="ARBA00001968"/>
    </source>
</evidence>
<dbReference type="SMART" id="SM00388">
    <property type="entry name" value="HisKA"/>
    <property type="match status" value="1"/>
</dbReference>
<keyword evidence="5" id="KW-0597">Phosphoprotein</keyword>
<evidence type="ECO:0000256" key="5">
    <source>
        <dbReference type="ARBA" id="ARBA00022553"/>
    </source>
</evidence>
<dbReference type="SUPFAM" id="SSF158472">
    <property type="entry name" value="HAMP domain-like"/>
    <property type="match status" value="1"/>
</dbReference>
<evidence type="ECO:0000256" key="12">
    <source>
        <dbReference type="SAM" id="MobiDB-lite"/>
    </source>
</evidence>
<dbReference type="CDD" id="cd00082">
    <property type="entry name" value="HisKA"/>
    <property type="match status" value="1"/>
</dbReference>
<evidence type="ECO:0000259" key="15">
    <source>
        <dbReference type="PROSITE" id="PS50885"/>
    </source>
</evidence>
<organism evidence="16 17">
    <name type="scientific">Actinomyces oris</name>
    <dbReference type="NCBI Taxonomy" id="544580"/>
    <lineage>
        <taxon>Bacteria</taxon>
        <taxon>Bacillati</taxon>
        <taxon>Actinomycetota</taxon>
        <taxon>Actinomycetes</taxon>
        <taxon>Actinomycetales</taxon>
        <taxon>Actinomycetaceae</taxon>
        <taxon>Actinomyces</taxon>
    </lineage>
</organism>
<dbReference type="SUPFAM" id="SSF55874">
    <property type="entry name" value="ATPase domain of HSP90 chaperone/DNA topoisomerase II/histidine kinase"/>
    <property type="match status" value="1"/>
</dbReference>
<evidence type="ECO:0000256" key="13">
    <source>
        <dbReference type="SAM" id="Phobius"/>
    </source>
</evidence>
<proteinExistence type="predicted"/>
<dbReference type="SMART" id="SM00387">
    <property type="entry name" value="HATPase_c"/>
    <property type="match status" value="1"/>
</dbReference>
<evidence type="ECO:0000256" key="3">
    <source>
        <dbReference type="ARBA" id="ARBA00004236"/>
    </source>
</evidence>
<comment type="cofactor">
    <cofactor evidence="2">
        <name>a divalent metal cation</name>
        <dbReference type="ChEBI" id="CHEBI:60240"/>
    </cofactor>
</comment>
<accession>A0A1Q8I220</accession>